<protein>
    <submittedName>
        <fullName evidence="2">TraM recognition domain-containing protein</fullName>
    </submittedName>
</protein>
<dbReference type="Pfam" id="PF12696">
    <property type="entry name" value="TraG-D_C"/>
    <property type="match status" value="1"/>
</dbReference>
<gene>
    <name evidence="2" type="ORF">HGA11_29065</name>
</gene>
<sequence>MTSLDDYTPYCGLKFDDRDRPVKVDTAPHICVSAPTGVGKTRRIFGPAALLHPGPVVNVSSKPDAAKLLFQRRLGGIRGVLDFSAKGNPVWPIGVRTMVSDPTANIKTADEALTVAETMLATGGVGFGGVTSGATVSAGGLWESTASAPLAALLYAASPKGNGLGMPWVLNAAENYGLPDPAADSGSGPAALQPAQVPPESWMAAVEWCPHAMLTDPLVSMLAMDPRMRDSVAITARKAIKPWLRLGLATQANDNRDVDPIQQLDIHNFDVRMLDDPQTTICVIAPHTGAVAGVAVALIDSIIRHFENKAANDELTEPLLLQLGEVCNSCPLPGLLNYVGAARGSGIRIQAEVQASSQFDHVFGPKYADALRDIFPGFLIMRGAHERHLLEQASHWEGLSTRRTEAYEPQSGSRGQSSVFGAQIEWQEFLPQDLNEARLVVKGTGGERVWIPDWSDFLKIYDQAVKARVARASSK</sequence>
<evidence type="ECO:0000313" key="2">
    <source>
        <dbReference type="EMBL" id="NKZ15027.1"/>
    </source>
</evidence>
<organism evidence="2 3">
    <name type="scientific">Mycolicibacterium septicum DSM 44393</name>
    <dbReference type="NCBI Taxonomy" id="1341646"/>
    <lineage>
        <taxon>Bacteria</taxon>
        <taxon>Bacillati</taxon>
        <taxon>Actinomycetota</taxon>
        <taxon>Actinomycetes</taxon>
        <taxon>Mycobacteriales</taxon>
        <taxon>Mycobacteriaceae</taxon>
        <taxon>Mycolicibacterium</taxon>
    </lineage>
</organism>
<reference evidence="2 3" key="1">
    <citation type="submission" date="2020-04" db="EMBL/GenBank/DDBJ databases">
        <title>MicrobeNet Type strains.</title>
        <authorList>
            <person name="Nicholson A.C."/>
        </authorList>
    </citation>
    <scope>NUCLEOTIDE SEQUENCE [LARGE SCALE GENOMIC DNA]</scope>
    <source>
        <strain evidence="2 3">ATCC 700731</strain>
    </source>
</reference>
<dbReference type="InterPro" id="IPR027417">
    <property type="entry name" value="P-loop_NTPase"/>
</dbReference>
<dbReference type="SUPFAM" id="SSF52540">
    <property type="entry name" value="P-loop containing nucleoside triphosphate hydrolases"/>
    <property type="match status" value="1"/>
</dbReference>
<dbReference type="CDD" id="cd01127">
    <property type="entry name" value="TrwB_TraG_TraD_VirD4"/>
    <property type="match status" value="1"/>
</dbReference>
<dbReference type="RefSeq" id="WP_044524525.1">
    <property type="nucleotide sequence ID" value="NZ_HG322954.1"/>
</dbReference>
<comment type="caution">
    <text evidence="2">The sequence shown here is derived from an EMBL/GenBank/DDBJ whole genome shotgun (WGS) entry which is preliminary data.</text>
</comment>
<proteinExistence type="predicted"/>
<dbReference type="EMBL" id="JAAXPJ010000015">
    <property type="protein sequence ID" value="NKZ15027.1"/>
    <property type="molecule type" value="Genomic_DNA"/>
</dbReference>
<evidence type="ECO:0000313" key="3">
    <source>
        <dbReference type="Proteomes" id="UP000518188"/>
    </source>
</evidence>
<name>A0A7X6MXQ8_9MYCO</name>
<dbReference type="InterPro" id="IPR032689">
    <property type="entry name" value="TraG-D_C"/>
</dbReference>
<evidence type="ECO:0000259" key="1">
    <source>
        <dbReference type="Pfam" id="PF12696"/>
    </source>
</evidence>
<feature type="domain" description="TraD/TraG TraM recognition site" evidence="1">
    <location>
        <begin position="318"/>
        <end position="416"/>
    </location>
</feature>
<dbReference type="Proteomes" id="UP000518188">
    <property type="component" value="Unassembled WGS sequence"/>
</dbReference>
<accession>A0A7X6MXQ8</accession>
<dbReference type="AlphaFoldDB" id="A0A7X6MXQ8"/>
<dbReference type="Gene3D" id="3.40.50.300">
    <property type="entry name" value="P-loop containing nucleotide triphosphate hydrolases"/>
    <property type="match status" value="1"/>
</dbReference>